<keyword evidence="2" id="KW-0808">Transferase</keyword>
<evidence type="ECO:0000313" key="2">
    <source>
        <dbReference type="EMBL" id="RDE72602.1"/>
    </source>
</evidence>
<feature type="domain" description="Glycosyltransferase 2-like" evidence="1">
    <location>
        <begin position="4"/>
        <end position="130"/>
    </location>
</feature>
<dbReference type="InterPro" id="IPR001173">
    <property type="entry name" value="Glyco_trans_2-like"/>
</dbReference>
<proteinExistence type="predicted"/>
<dbReference type="CDD" id="cd00761">
    <property type="entry name" value="Glyco_tranf_GTA_type"/>
    <property type="match status" value="1"/>
</dbReference>
<organism evidence="2 3">
    <name type="scientific">Haemophilus sputorum</name>
    <dbReference type="NCBI Taxonomy" id="1078480"/>
    <lineage>
        <taxon>Bacteria</taxon>
        <taxon>Pseudomonadati</taxon>
        <taxon>Pseudomonadota</taxon>
        <taxon>Gammaproteobacteria</taxon>
        <taxon>Pasteurellales</taxon>
        <taxon>Pasteurellaceae</taxon>
        <taxon>Haemophilus</taxon>
    </lineage>
</organism>
<evidence type="ECO:0000313" key="3">
    <source>
        <dbReference type="Proteomes" id="UP000253872"/>
    </source>
</evidence>
<dbReference type="Gene3D" id="3.90.550.10">
    <property type="entry name" value="Spore Coat Polysaccharide Biosynthesis Protein SpsA, Chain A"/>
    <property type="match status" value="1"/>
</dbReference>
<dbReference type="InterPro" id="IPR029044">
    <property type="entry name" value="Nucleotide-diphossugar_trans"/>
</dbReference>
<dbReference type="Gene3D" id="3.40.50.2000">
    <property type="entry name" value="Glycogen Phosphorylase B"/>
    <property type="match status" value="1"/>
</dbReference>
<dbReference type="Proteomes" id="UP000253872">
    <property type="component" value="Unassembled WGS sequence"/>
</dbReference>
<dbReference type="AlphaFoldDB" id="A0A369YCV8"/>
<accession>A0A369YCV8</accession>
<reference evidence="2 3" key="1">
    <citation type="submission" date="2018-05" db="EMBL/GenBank/DDBJ databases">
        <title>Draft Genome Sequences for a Diverse set of 7 Haemophilus Species.</title>
        <authorList>
            <person name="Nichols M."/>
            <person name="Topaz N."/>
            <person name="Wang X."/>
            <person name="Wang X."/>
            <person name="Boxrud D."/>
        </authorList>
    </citation>
    <scope>NUCLEOTIDE SEQUENCE [LARGE SCALE GENOMIC DNA]</scope>
    <source>
        <strain evidence="2 3">C2002001239</strain>
    </source>
</reference>
<dbReference type="PANTHER" id="PTHR22916:SF3">
    <property type="entry name" value="UDP-GLCNAC:BETAGAL BETA-1,3-N-ACETYLGLUCOSAMINYLTRANSFERASE-LIKE PROTEIN 1"/>
    <property type="match status" value="1"/>
</dbReference>
<gene>
    <name evidence="2" type="ORF">DPV93_04780</name>
</gene>
<dbReference type="PANTHER" id="PTHR22916">
    <property type="entry name" value="GLYCOSYLTRANSFERASE"/>
    <property type="match status" value="1"/>
</dbReference>
<comment type="caution">
    <text evidence="2">The sequence shown here is derived from an EMBL/GenBank/DDBJ whole genome shotgun (WGS) entry which is preliminary data.</text>
</comment>
<dbReference type="SUPFAM" id="SSF53756">
    <property type="entry name" value="UDP-Glycosyltransferase/glycogen phosphorylase"/>
    <property type="match status" value="1"/>
</dbReference>
<dbReference type="EMBL" id="QEPN01000003">
    <property type="protein sequence ID" value="RDE72602.1"/>
    <property type="molecule type" value="Genomic_DNA"/>
</dbReference>
<name>A0A369YCV8_9PAST</name>
<evidence type="ECO:0000259" key="1">
    <source>
        <dbReference type="Pfam" id="PF00535"/>
    </source>
</evidence>
<dbReference type="SUPFAM" id="SSF53448">
    <property type="entry name" value="Nucleotide-diphospho-sugar transferases"/>
    <property type="match status" value="1"/>
</dbReference>
<dbReference type="Pfam" id="PF00535">
    <property type="entry name" value="Glycos_transf_2"/>
    <property type="match status" value="1"/>
</dbReference>
<dbReference type="RefSeq" id="WP_111402603.1">
    <property type="nucleotide sequence ID" value="NZ_QEPN01000003.1"/>
</dbReference>
<protein>
    <submittedName>
        <fullName evidence="2">Glycosyltransferase</fullName>
    </submittedName>
</protein>
<sequence length="787" mass="91398">MDISIIIPCYNAIGKIEACIASLKKIDYQNSKYEIIFIDDCSQDNTFQYLTQLSKENQNWSVLQTKENTGSPSEPRNIGTSAAKGEYIFFLDCDDEIYSDTLNIHFKTAKSKNADIVRGYLTIDNGNEQLPANRIFDSLENLSKEEKVKIILGKQSTTVPSLIKRSLLNKNNISWHSDLRMGEDTIFLIEVLAAAKNIIYIDHPTFIYNKKINAEASSTQSYGSRELNNHLAVWTTAQERLSKIGINYYNIRLQVGLQTAIQAMINYNKFDITENDFKKLSTFIIDNKKIIEKFNYSQRIKQILETIYNKNYHDFLEQIKMRLVIAGYDLKFIKTAIPALKEYYQIQIDEWTGHNTHNEQQSEECLKWADIVFCEWMLGNAVWYSHRIKNNQKLFIRMHRFELRTPWFNQIDFTKVNRVFAVSLYFFEKLVEYTKIPRSLAALLPNYLDSKNYETSNKKEKLFNIGIIGILPSRKGYLNTLKILKALVNKNKKYKLYVYGKMPEDLSWVKNDKKEMSYFEECNKFITENNLQSHVIIKGWVDIRKELKNIGFILSTSHNEEIPESFHIAPSDSFSAGNQGVLLNWNGVEYIYPEKYIFGSIEEITNHILHQNTLNKFDKYNQDGIKLIAERYSLSNFITNLRKQMKLSEIRFSSAPSPKNQEETTTKLIYEIKDAELTYKGINIPLPKEVRSNCKLMLEYSLSCSENTKTNAALISISSNDNNIPGFKPSDVKELGVYKYLNTSVDNNTFYTEIPLTKENHIEEIKLVLWQKDAKIKILSANLFAIQ</sequence>
<dbReference type="GO" id="GO:0016758">
    <property type="term" value="F:hexosyltransferase activity"/>
    <property type="evidence" value="ECO:0007669"/>
    <property type="project" value="UniProtKB-ARBA"/>
</dbReference>